<keyword evidence="7 8" id="KW-0472">Membrane</keyword>
<dbReference type="InterPro" id="IPR050297">
    <property type="entry name" value="LipidA_mod_glycosyltrf_83"/>
</dbReference>
<evidence type="ECO:0000313" key="11">
    <source>
        <dbReference type="Proteomes" id="UP000236642"/>
    </source>
</evidence>
<accession>A0A2H5Y4S4</accession>
<dbReference type="Proteomes" id="UP000236642">
    <property type="component" value="Unassembled WGS sequence"/>
</dbReference>
<feature type="transmembrane region" description="Helical" evidence="8">
    <location>
        <begin position="209"/>
        <end position="228"/>
    </location>
</feature>
<evidence type="ECO:0000313" key="10">
    <source>
        <dbReference type="EMBL" id="GBD08436.1"/>
    </source>
</evidence>
<feature type="transmembrane region" description="Helical" evidence="8">
    <location>
        <begin position="358"/>
        <end position="379"/>
    </location>
</feature>
<dbReference type="PANTHER" id="PTHR33908:SF11">
    <property type="entry name" value="MEMBRANE PROTEIN"/>
    <property type="match status" value="1"/>
</dbReference>
<evidence type="ECO:0000256" key="3">
    <source>
        <dbReference type="ARBA" id="ARBA00022676"/>
    </source>
</evidence>
<feature type="transmembrane region" description="Helical" evidence="8">
    <location>
        <begin position="84"/>
        <end position="101"/>
    </location>
</feature>
<evidence type="ECO:0000256" key="6">
    <source>
        <dbReference type="ARBA" id="ARBA00022989"/>
    </source>
</evidence>
<feature type="transmembrane region" description="Helical" evidence="8">
    <location>
        <begin position="249"/>
        <end position="274"/>
    </location>
</feature>
<keyword evidence="6 8" id="KW-1133">Transmembrane helix</keyword>
<evidence type="ECO:0000259" key="9">
    <source>
        <dbReference type="Pfam" id="PF13231"/>
    </source>
</evidence>
<dbReference type="EMBL" id="BEHY01000009">
    <property type="protein sequence ID" value="GBD08436.1"/>
    <property type="molecule type" value="Genomic_DNA"/>
</dbReference>
<feature type="transmembrane region" description="Helical" evidence="8">
    <location>
        <begin position="113"/>
        <end position="131"/>
    </location>
</feature>
<comment type="subcellular location">
    <subcellularLocation>
        <location evidence="1">Cell membrane</location>
        <topology evidence="1">Multi-pass membrane protein</topology>
    </subcellularLocation>
</comment>
<comment type="caution">
    <text evidence="10">The sequence shown here is derived from an EMBL/GenBank/DDBJ whole genome shotgun (WGS) entry which is preliminary data.</text>
</comment>
<evidence type="ECO:0000256" key="1">
    <source>
        <dbReference type="ARBA" id="ARBA00004651"/>
    </source>
</evidence>
<dbReference type="AlphaFoldDB" id="A0A2H5Y4S4"/>
<name>A0A2H5Y4S4_9CHLR</name>
<dbReference type="InterPro" id="IPR038731">
    <property type="entry name" value="RgtA/B/C-like"/>
</dbReference>
<feature type="transmembrane region" description="Helical" evidence="8">
    <location>
        <begin position="294"/>
        <end position="311"/>
    </location>
</feature>
<dbReference type="GO" id="GO:0009103">
    <property type="term" value="P:lipopolysaccharide biosynthetic process"/>
    <property type="evidence" value="ECO:0007669"/>
    <property type="project" value="UniProtKB-ARBA"/>
</dbReference>
<evidence type="ECO:0000256" key="5">
    <source>
        <dbReference type="ARBA" id="ARBA00022692"/>
    </source>
</evidence>
<evidence type="ECO:0000256" key="7">
    <source>
        <dbReference type="ARBA" id="ARBA00023136"/>
    </source>
</evidence>
<feature type="transmembrane region" description="Helical" evidence="8">
    <location>
        <begin position="12"/>
        <end position="30"/>
    </location>
</feature>
<gene>
    <name evidence="10" type="ORF">HRbin22_00676</name>
</gene>
<dbReference type="GO" id="GO:0016763">
    <property type="term" value="F:pentosyltransferase activity"/>
    <property type="evidence" value="ECO:0007669"/>
    <property type="project" value="TreeGrafter"/>
</dbReference>
<evidence type="ECO:0000256" key="2">
    <source>
        <dbReference type="ARBA" id="ARBA00022475"/>
    </source>
</evidence>
<organism evidence="10 11">
    <name type="scientific">Candidatus Thermoflexus japonica</name>
    <dbReference type="NCBI Taxonomy" id="2035417"/>
    <lineage>
        <taxon>Bacteria</taxon>
        <taxon>Bacillati</taxon>
        <taxon>Chloroflexota</taxon>
        <taxon>Thermoflexia</taxon>
        <taxon>Thermoflexales</taxon>
        <taxon>Thermoflexaceae</taxon>
        <taxon>Thermoflexus</taxon>
    </lineage>
</organism>
<feature type="transmembrane region" description="Helical" evidence="8">
    <location>
        <begin position="166"/>
        <end position="189"/>
    </location>
</feature>
<proteinExistence type="predicted"/>
<evidence type="ECO:0000256" key="8">
    <source>
        <dbReference type="SAM" id="Phobius"/>
    </source>
</evidence>
<protein>
    <recommendedName>
        <fullName evidence="9">Glycosyltransferase RgtA/B/C/D-like domain-containing protein</fullName>
    </recommendedName>
</protein>
<dbReference type="GO" id="GO:0005886">
    <property type="term" value="C:plasma membrane"/>
    <property type="evidence" value="ECO:0007669"/>
    <property type="project" value="UniProtKB-SubCell"/>
</dbReference>
<sequence>MGRGGQAGRRKGPGWIGLAALLLGMGLRFYRLEAQSLWYDEGTSARLSEGPLRHILESAAQDIHPPLYYVGLHGWTALAGRSEFSLRAFSALTGVLLIAAVGNLTTRLFGREAGGIATLLIAAHPLAVYYAQEVRMYTLLGLWAALHSLFWLAWRQRPRPARALGLLLTGAAGWYTHYVFPAIPTAHFLGMLIDRGHGWSRRLIRWLGLQAWIGLAVLPWAPVAIAQLRQWPAPAPVPLSEALRAILRALGAGITLPPEVPAMTLALPLIGVGMGLMQGSAARPFRSPSASNPAGSWIALLLMASPIGLVLGRGAYREANLKFFMAALPAFVALWAAGLEGIRWIFRKHGGLWGGRLGLAFALGLMLGPVGISLRALYFDPRFARDDYRGLARMLATIVRPGDGILLYAPGQIDVFTYYWPEAPLLPAPMRRPPPPEEIQETLAPALRGRDRLFVLWYGEREADPEGRVEAWLDAHAFRAEERWVGRIRFAVYGLGEPPPRPAPWIRFGEAIRVDGYGMTASPLRPGDVLNLIVRWRVLAPIPVSYKVFIHVRDPEGRPAAQTDREPMGWRRPTTTWRPGEVLEDRYGVWLPATLAPGRYPITIGFYGPDGRRLPVFHNGQPAGEMWEVGTIEVHVR</sequence>
<keyword evidence="3" id="KW-0328">Glycosyltransferase</keyword>
<evidence type="ECO:0000256" key="4">
    <source>
        <dbReference type="ARBA" id="ARBA00022679"/>
    </source>
</evidence>
<keyword evidence="2" id="KW-1003">Cell membrane</keyword>
<keyword evidence="4" id="KW-0808">Transferase</keyword>
<keyword evidence="5 8" id="KW-0812">Transmembrane</keyword>
<feature type="transmembrane region" description="Helical" evidence="8">
    <location>
        <begin position="323"/>
        <end position="346"/>
    </location>
</feature>
<reference evidence="11" key="1">
    <citation type="submission" date="2017-09" db="EMBL/GenBank/DDBJ databases">
        <title>Metaegenomics of thermophilic ammonia-oxidizing enrichment culture.</title>
        <authorList>
            <person name="Kato S."/>
            <person name="Suzuki K."/>
        </authorList>
    </citation>
    <scope>NUCLEOTIDE SEQUENCE [LARGE SCALE GENOMIC DNA]</scope>
</reference>
<feature type="transmembrane region" description="Helical" evidence="8">
    <location>
        <begin position="137"/>
        <end position="154"/>
    </location>
</feature>
<dbReference type="PANTHER" id="PTHR33908">
    <property type="entry name" value="MANNOSYLTRANSFERASE YKCB-RELATED"/>
    <property type="match status" value="1"/>
</dbReference>
<dbReference type="Pfam" id="PF13231">
    <property type="entry name" value="PMT_2"/>
    <property type="match status" value="1"/>
</dbReference>
<feature type="domain" description="Glycosyltransferase RgtA/B/C/D-like" evidence="9">
    <location>
        <begin position="64"/>
        <end position="217"/>
    </location>
</feature>